<reference evidence="2 3" key="1">
    <citation type="submission" date="2014-02" db="EMBL/GenBank/DDBJ databases">
        <title>The small core and large imbalanced accessory genome model reveals a collaborative survival strategy of Sorangium cellulosum strains in nature.</title>
        <authorList>
            <person name="Han K."/>
            <person name="Peng R."/>
            <person name="Blom J."/>
            <person name="Li Y.-Z."/>
        </authorList>
    </citation>
    <scope>NUCLEOTIDE SEQUENCE [LARGE SCALE GENOMIC DNA]</scope>
    <source>
        <strain evidence="2 3">So0157-25</strain>
    </source>
</reference>
<evidence type="ECO:0000313" key="2">
    <source>
        <dbReference type="EMBL" id="KYF54448.1"/>
    </source>
</evidence>
<dbReference type="AlphaFoldDB" id="A0A150PG24"/>
<feature type="signal peptide" evidence="1">
    <location>
        <begin position="1"/>
        <end position="24"/>
    </location>
</feature>
<dbReference type="Proteomes" id="UP000075420">
    <property type="component" value="Unassembled WGS sequence"/>
</dbReference>
<gene>
    <name evidence="2" type="ORF">BE08_45075</name>
</gene>
<name>A0A150PG24_SORCE</name>
<accession>A0A150PG24</accession>
<feature type="chain" id="PRO_5007565955" description="Secreted protein" evidence="1">
    <location>
        <begin position="25"/>
        <end position="257"/>
    </location>
</feature>
<sequence>MFLLAKRLLIPAAVLLPLACSSEASDGAGVGGDIGDDALIVPEDLTVTALPGGNGVLNVIALTLRKGPTSTELYAALRNDGDVPACHAALAVELYDRAQQSLAAGINGLLTQHFYRLTDGSDAIAACVGPGDVTMAAVTDLPSDIVIEDVGYVVYRCPYFALDVVPIDGLTISQVKAVTGGAGTAYTGTLLNGLDVAVSDPSATVFSVNRVGRPLGVVIASGTAQVPPGGSWAFETGPVDTPGTGHAAYPAAAIATQ</sequence>
<organism evidence="2 3">
    <name type="scientific">Sorangium cellulosum</name>
    <name type="common">Polyangium cellulosum</name>
    <dbReference type="NCBI Taxonomy" id="56"/>
    <lineage>
        <taxon>Bacteria</taxon>
        <taxon>Pseudomonadati</taxon>
        <taxon>Myxococcota</taxon>
        <taxon>Polyangia</taxon>
        <taxon>Polyangiales</taxon>
        <taxon>Polyangiaceae</taxon>
        <taxon>Sorangium</taxon>
    </lineage>
</organism>
<evidence type="ECO:0000313" key="3">
    <source>
        <dbReference type="Proteomes" id="UP000075420"/>
    </source>
</evidence>
<dbReference type="EMBL" id="JELY01001839">
    <property type="protein sequence ID" value="KYF54448.1"/>
    <property type="molecule type" value="Genomic_DNA"/>
</dbReference>
<keyword evidence="1" id="KW-0732">Signal</keyword>
<proteinExistence type="predicted"/>
<evidence type="ECO:0008006" key="4">
    <source>
        <dbReference type="Google" id="ProtNLM"/>
    </source>
</evidence>
<protein>
    <recommendedName>
        <fullName evidence="4">Secreted protein</fullName>
    </recommendedName>
</protein>
<comment type="caution">
    <text evidence="2">The sequence shown here is derived from an EMBL/GenBank/DDBJ whole genome shotgun (WGS) entry which is preliminary data.</text>
</comment>
<evidence type="ECO:0000256" key="1">
    <source>
        <dbReference type="SAM" id="SignalP"/>
    </source>
</evidence>